<dbReference type="AlphaFoldDB" id="A0AAD7WVU1"/>
<evidence type="ECO:0000313" key="2">
    <source>
        <dbReference type="Proteomes" id="UP001221898"/>
    </source>
</evidence>
<gene>
    <name evidence="1" type="ORF">AAFF_G00211550</name>
</gene>
<dbReference type="EMBL" id="JAINUG010000028">
    <property type="protein sequence ID" value="KAJ8410114.1"/>
    <property type="molecule type" value="Genomic_DNA"/>
</dbReference>
<dbReference type="PANTHER" id="PTHR37984:SF5">
    <property type="entry name" value="PROTEIN NYNRIN-LIKE"/>
    <property type="match status" value="1"/>
</dbReference>
<evidence type="ECO:0008006" key="3">
    <source>
        <dbReference type="Google" id="ProtNLM"/>
    </source>
</evidence>
<keyword evidence="2" id="KW-1185">Reference proteome</keyword>
<dbReference type="Gene3D" id="3.30.70.270">
    <property type="match status" value="2"/>
</dbReference>
<dbReference type="SUPFAM" id="SSF56672">
    <property type="entry name" value="DNA/RNA polymerases"/>
    <property type="match status" value="1"/>
</dbReference>
<sequence>MCSSSLEKERSLVQERQGVTGTRPFVLRHAGDVCPRCGFLVRGRGTAFTYAQATTILPAERRRNRHGPRALAVVGKSDKTREVSAVLTFDLEARTPTGYWGDREDAGRFKFHSAKDKDCTRTTVVQHHIETGSAAPIRQQARRLPLAKWEEAEAKINDILVHAPTYTVALNNLRTAFEQIAKTNLRQNPYKCSLFRQQTSFLGHVVNERGVSTDPAKEEPVEKCHLLDRRGEVHSFLGLDSYHLRFIAGFANIVCPLHQLTEKGQQFKWTSASQDAFDRLHKALTTAPVLAIPDPPSPSFWTLTPVTMA</sequence>
<dbReference type="Proteomes" id="UP001221898">
    <property type="component" value="Unassembled WGS sequence"/>
</dbReference>
<dbReference type="InterPro" id="IPR043128">
    <property type="entry name" value="Rev_trsase/Diguanyl_cyclase"/>
</dbReference>
<protein>
    <recommendedName>
        <fullName evidence="3">Reverse transcriptase/retrotransposon-derived protein RNase H-like domain-containing protein</fullName>
    </recommendedName>
</protein>
<dbReference type="PANTHER" id="PTHR37984">
    <property type="entry name" value="PROTEIN CBG26694"/>
    <property type="match status" value="1"/>
</dbReference>
<reference evidence="1" key="1">
    <citation type="journal article" date="2023" name="Science">
        <title>Genome structures resolve the early diversification of teleost fishes.</title>
        <authorList>
            <person name="Parey E."/>
            <person name="Louis A."/>
            <person name="Montfort J."/>
            <person name="Bouchez O."/>
            <person name="Roques C."/>
            <person name="Iampietro C."/>
            <person name="Lluch J."/>
            <person name="Castinel A."/>
            <person name="Donnadieu C."/>
            <person name="Desvignes T."/>
            <person name="Floi Bucao C."/>
            <person name="Jouanno E."/>
            <person name="Wen M."/>
            <person name="Mejri S."/>
            <person name="Dirks R."/>
            <person name="Jansen H."/>
            <person name="Henkel C."/>
            <person name="Chen W.J."/>
            <person name="Zahm M."/>
            <person name="Cabau C."/>
            <person name="Klopp C."/>
            <person name="Thompson A.W."/>
            <person name="Robinson-Rechavi M."/>
            <person name="Braasch I."/>
            <person name="Lecointre G."/>
            <person name="Bobe J."/>
            <person name="Postlethwait J.H."/>
            <person name="Berthelot C."/>
            <person name="Roest Crollius H."/>
            <person name="Guiguen Y."/>
        </authorList>
    </citation>
    <scope>NUCLEOTIDE SEQUENCE</scope>
    <source>
        <strain evidence="1">NC1722</strain>
    </source>
</reference>
<evidence type="ECO:0000313" key="1">
    <source>
        <dbReference type="EMBL" id="KAJ8410114.1"/>
    </source>
</evidence>
<dbReference type="FunFam" id="3.30.70.270:FF:000020">
    <property type="entry name" value="Transposon Tf2-6 polyprotein-like Protein"/>
    <property type="match status" value="1"/>
</dbReference>
<name>A0AAD7WVU1_9TELE</name>
<organism evidence="1 2">
    <name type="scientific">Aldrovandia affinis</name>
    <dbReference type="NCBI Taxonomy" id="143900"/>
    <lineage>
        <taxon>Eukaryota</taxon>
        <taxon>Metazoa</taxon>
        <taxon>Chordata</taxon>
        <taxon>Craniata</taxon>
        <taxon>Vertebrata</taxon>
        <taxon>Euteleostomi</taxon>
        <taxon>Actinopterygii</taxon>
        <taxon>Neopterygii</taxon>
        <taxon>Teleostei</taxon>
        <taxon>Notacanthiformes</taxon>
        <taxon>Halosauridae</taxon>
        <taxon>Aldrovandia</taxon>
    </lineage>
</organism>
<dbReference type="InterPro" id="IPR043502">
    <property type="entry name" value="DNA/RNA_pol_sf"/>
</dbReference>
<proteinExistence type="predicted"/>
<comment type="caution">
    <text evidence="1">The sequence shown here is derived from an EMBL/GenBank/DDBJ whole genome shotgun (WGS) entry which is preliminary data.</text>
</comment>
<dbReference type="InterPro" id="IPR050951">
    <property type="entry name" value="Retrovirus_Pol_polyprotein"/>
</dbReference>
<accession>A0AAD7WVU1</accession>